<protein>
    <submittedName>
        <fullName evidence="1">Uncharacterized protein</fullName>
    </submittedName>
</protein>
<keyword evidence="2" id="KW-1185">Reference proteome</keyword>
<reference evidence="1 2" key="1">
    <citation type="submission" date="2018-11" db="EMBL/GenBank/DDBJ databases">
        <title>Proposal to divide the Flavobacteriaceae and reorganize its genera based on Amino Acid Identity values calculated from whole genome sequences.</title>
        <authorList>
            <person name="Nicholson A.C."/>
            <person name="Gulvik C.A."/>
            <person name="Whitney A.M."/>
            <person name="Humrighouse B.W."/>
            <person name="Bell M."/>
            <person name="Holmes B."/>
            <person name="Steigerwalt A.G."/>
            <person name="Villarma A."/>
            <person name="Sheth M."/>
            <person name="Batra D."/>
            <person name="Pryor J."/>
            <person name="Bernardet J.-F."/>
            <person name="Hugo C."/>
            <person name="Kampfer P."/>
            <person name="Newman J."/>
            <person name="McQuiston J.R."/>
        </authorList>
    </citation>
    <scope>NUCLEOTIDE SEQUENCE [LARGE SCALE GENOMIC DNA]</scope>
    <source>
        <strain evidence="1 2">G0041</strain>
    </source>
</reference>
<dbReference type="KEGG" id="cnk:EG343_15145"/>
<evidence type="ECO:0000313" key="2">
    <source>
        <dbReference type="Proteomes" id="UP000278288"/>
    </source>
</evidence>
<gene>
    <name evidence="1" type="ORF">EG343_15145</name>
</gene>
<dbReference type="Proteomes" id="UP000278288">
    <property type="component" value="Chromosome"/>
</dbReference>
<dbReference type="AlphaFoldDB" id="A0AAD0YNU5"/>
<evidence type="ECO:0000313" key="1">
    <source>
        <dbReference type="EMBL" id="AZA91858.1"/>
    </source>
</evidence>
<sequence>MSENITHLWKFGLRPNKTRPKILKRSCKASKFILKINIRIWNKPQGFCGLLFFKLHHKKIKHDTFCRIKPIYLWYKILP</sequence>
<name>A0AAD0YNU5_CHRNA</name>
<organism evidence="1 2">
    <name type="scientific">Chryseobacterium nakagawai</name>
    <dbReference type="NCBI Taxonomy" id="1241982"/>
    <lineage>
        <taxon>Bacteria</taxon>
        <taxon>Pseudomonadati</taxon>
        <taxon>Bacteroidota</taxon>
        <taxon>Flavobacteriia</taxon>
        <taxon>Flavobacteriales</taxon>
        <taxon>Weeksellaceae</taxon>
        <taxon>Chryseobacterium group</taxon>
        <taxon>Chryseobacterium</taxon>
    </lineage>
</organism>
<proteinExistence type="predicted"/>
<accession>A0AAD0YNU5</accession>
<dbReference type="EMBL" id="CP033923">
    <property type="protein sequence ID" value="AZA91858.1"/>
    <property type="molecule type" value="Genomic_DNA"/>
</dbReference>